<organism evidence="6 7">
    <name type="scientific">Rubrivivax gelatinosus (strain NBRC 100245 / IL144)</name>
    <dbReference type="NCBI Taxonomy" id="983917"/>
    <lineage>
        <taxon>Bacteria</taxon>
        <taxon>Pseudomonadati</taxon>
        <taxon>Pseudomonadota</taxon>
        <taxon>Betaproteobacteria</taxon>
        <taxon>Burkholderiales</taxon>
        <taxon>Sphaerotilaceae</taxon>
        <taxon>Rubrivivax</taxon>
    </lineage>
</organism>
<dbReference type="InterPro" id="IPR002060">
    <property type="entry name" value="Squ/phyt_synthse"/>
</dbReference>
<dbReference type="FunFam" id="1.10.600.10:FF:000020">
    <property type="entry name" value="Phytoene synthase"/>
    <property type="match status" value="1"/>
</dbReference>
<keyword evidence="3 6" id="KW-0808">Transferase</keyword>
<comment type="pathway">
    <text evidence="1">Carotenoid biosynthesis; phytoene biosynthesis.</text>
</comment>
<dbReference type="PROSITE" id="PS01045">
    <property type="entry name" value="SQUALEN_PHYTOEN_SYN_2"/>
    <property type="match status" value="1"/>
</dbReference>
<dbReference type="SUPFAM" id="SSF48576">
    <property type="entry name" value="Terpenoid synthases"/>
    <property type="match status" value="1"/>
</dbReference>
<evidence type="ECO:0000313" key="7">
    <source>
        <dbReference type="Proteomes" id="UP000007883"/>
    </source>
</evidence>
<dbReference type="RefSeq" id="WP_014429557.1">
    <property type="nucleotide sequence ID" value="NC_017075.1"/>
</dbReference>
<evidence type="ECO:0000256" key="5">
    <source>
        <dbReference type="ARBA" id="ARBA00053028"/>
    </source>
</evidence>
<evidence type="ECO:0000256" key="3">
    <source>
        <dbReference type="ARBA" id="ARBA00022679"/>
    </source>
</evidence>
<dbReference type="CDD" id="cd00683">
    <property type="entry name" value="Trans_IPPS_HH"/>
    <property type="match status" value="1"/>
</dbReference>
<evidence type="ECO:0000256" key="4">
    <source>
        <dbReference type="ARBA" id="ARBA00022746"/>
    </source>
</evidence>
<dbReference type="SFLD" id="SFLDG01018">
    <property type="entry name" value="Squalene/Phytoene_Synthase_Lik"/>
    <property type="match status" value="1"/>
</dbReference>
<dbReference type="SFLD" id="SFLDS00005">
    <property type="entry name" value="Isoprenoid_Synthase_Type_I"/>
    <property type="match status" value="1"/>
</dbReference>
<dbReference type="KEGG" id="rge:RGE_33570"/>
<accession>I0HUK9</accession>
<name>I0HUK9_RUBGI</name>
<dbReference type="InterPro" id="IPR008949">
    <property type="entry name" value="Isoprenoid_synthase_dom_sf"/>
</dbReference>
<dbReference type="Gene3D" id="1.10.600.10">
    <property type="entry name" value="Farnesyl Diphosphate Synthase"/>
    <property type="match status" value="1"/>
</dbReference>
<keyword evidence="7" id="KW-1185">Reference proteome</keyword>
<dbReference type="InterPro" id="IPR019845">
    <property type="entry name" value="Squalene/phytoene_synthase_CS"/>
</dbReference>
<dbReference type="AlphaFoldDB" id="I0HUK9"/>
<comment type="cofactor">
    <cofactor evidence="5">
        <name>ATP</name>
        <dbReference type="ChEBI" id="CHEBI:30616"/>
    </cofactor>
</comment>
<protein>
    <submittedName>
        <fullName evidence="6">Prephytoene pyrophosphate synthase CrtB</fullName>
        <ecNumber evidence="6">2.5.1.32</ecNumber>
    </submittedName>
</protein>
<dbReference type="STRING" id="983917.RGE_33570"/>
<dbReference type="SFLD" id="SFLDG01212">
    <property type="entry name" value="Phytoene_synthase_like"/>
    <property type="match status" value="1"/>
</dbReference>
<dbReference type="EMBL" id="AP012320">
    <property type="protein sequence ID" value="BAL96696.1"/>
    <property type="molecule type" value="Genomic_DNA"/>
</dbReference>
<dbReference type="EC" id="2.5.1.32" evidence="6"/>
<dbReference type="Pfam" id="PF00494">
    <property type="entry name" value="SQS_PSY"/>
    <property type="match status" value="1"/>
</dbReference>
<dbReference type="GO" id="GO:0016117">
    <property type="term" value="P:carotenoid biosynthetic process"/>
    <property type="evidence" value="ECO:0007669"/>
    <property type="project" value="UniProtKB-KW"/>
</dbReference>
<comment type="similarity">
    <text evidence="2">Belongs to the phytoene/squalene synthase family.</text>
</comment>
<dbReference type="PATRIC" id="fig|983917.3.peg.3283"/>
<dbReference type="GO" id="GO:0051996">
    <property type="term" value="F:squalene synthase [NAD(P)H] activity"/>
    <property type="evidence" value="ECO:0007669"/>
    <property type="project" value="InterPro"/>
</dbReference>
<dbReference type="PANTHER" id="PTHR31480">
    <property type="entry name" value="BIFUNCTIONAL LYCOPENE CYCLASE/PHYTOENE SYNTHASE"/>
    <property type="match status" value="1"/>
</dbReference>
<reference evidence="6 7" key="1">
    <citation type="journal article" date="2012" name="J. Bacteriol.">
        <title>Complete genome sequence of phototrophic betaproteobacterium Rubrivivax gelatinosus IL144.</title>
        <authorList>
            <person name="Nagashima S."/>
            <person name="Kamimura A."/>
            <person name="Shimizu T."/>
            <person name="Nakamura-isaki S."/>
            <person name="Aono E."/>
            <person name="Sakamoto K."/>
            <person name="Ichikawa N."/>
            <person name="Nakazawa H."/>
            <person name="Sekine M."/>
            <person name="Yamazaki S."/>
            <person name="Fujita N."/>
            <person name="Shimada K."/>
            <person name="Hanada S."/>
            <person name="Nagashima K.V.P."/>
        </authorList>
    </citation>
    <scope>NUCLEOTIDE SEQUENCE [LARGE SCALE GENOMIC DNA]</scope>
    <source>
        <strain evidence="7">NBRC 100245 / IL144</strain>
    </source>
</reference>
<evidence type="ECO:0000256" key="2">
    <source>
        <dbReference type="ARBA" id="ARBA00006251"/>
    </source>
</evidence>
<sequence>MPADLRVSSELQACRELMRGGSKSFFAASLLLPQRVRTPATALYAFCRVADDAVDLSGDPHAAMDELRTRLDAVYAGTPAPIAADRALASTVHRYGVPRVLLDALLEGFLWDADGRRYDTIADVEAYGARVAGTVGAAMALIMGVRSPQALARACELGVAMQFTNIARDVGEDARNGRLYLPREWLVEAGLDVDAWLQNPVHCPEVAQTVRRLLRAADELYERSEHGIAALPRDCRPAIRAARLVYAEIGRMLERQGLDSVNHRVVVPARRKAALMARAASAAFNTPGRAYISMPPLPAIQYLVDASVAAPAPTVPHRPPQRSFDERIGWVIELMERQAARRGV</sequence>
<evidence type="ECO:0000313" key="6">
    <source>
        <dbReference type="EMBL" id="BAL96696.1"/>
    </source>
</evidence>
<dbReference type="GO" id="GO:0004311">
    <property type="term" value="F:geranylgeranyl diphosphate synthase activity"/>
    <property type="evidence" value="ECO:0007669"/>
    <property type="project" value="InterPro"/>
</dbReference>
<gene>
    <name evidence="6" type="primary">crtB</name>
    <name evidence="6" type="ordered locus">RGE_33570</name>
</gene>
<dbReference type="HOGENOM" id="CLU_037269_1_0_4"/>
<dbReference type="InterPro" id="IPR044843">
    <property type="entry name" value="Trans_IPPS_bact-type"/>
</dbReference>
<proteinExistence type="inferred from homology"/>
<dbReference type="InterPro" id="IPR033904">
    <property type="entry name" value="Trans_IPPS_HH"/>
</dbReference>
<dbReference type="eggNOG" id="COG1562">
    <property type="taxonomic scope" value="Bacteria"/>
</dbReference>
<keyword evidence="4" id="KW-0125">Carotenoid biosynthesis</keyword>
<evidence type="ECO:0000256" key="1">
    <source>
        <dbReference type="ARBA" id="ARBA00004684"/>
    </source>
</evidence>
<dbReference type="Proteomes" id="UP000007883">
    <property type="component" value="Chromosome"/>
</dbReference>